<accession>A0A6M0H5B2</accession>
<dbReference type="CDD" id="cd01335">
    <property type="entry name" value="Radical_SAM"/>
    <property type="match status" value="1"/>
</dbReference>
<dbReference type="InterPro" id="IPR007197">
    <property type="entry name" value="rSAM"/>
</dbReference>
<keyword evidence="8" id="KW-1185">Reference proteome</keyword>
<protein>
    <submittedName>
        <fullName evidence="7">Radical SAM peptide maturase, CXXX-repeat target family</fullName>
    </submittedName>
</protein>
<dbReference type="InterPro" id="IPR058240">
    <property type="entry name" value="rSAM_sf"/>
</dbReference>
<dbReference type="EMBL" id="JAAGPU010000026">
    <property type="protein sequence ID" value="NEU05819.1"/>
    <property type="molecule type" value="Genomic_DNA"/>
</dbReference>
<dbReference type="InterPro" id="IPR013785">
    <property type="entry name" value="Aldolase_TIM"/>
</dbReference>
<dbReference type="InterPro" id="IPR023885">
    <property type="entry name" value="4Fe4S-binding_SPASM_dom"/>
</dbReference>
<dbReference type="SFLD" id="SFLDG01386">
    <property type="entry name" value="main_SPASM_domain-containing"/>
    <property type="match status" value="1"/>
</dbReference>
<dbReference type="Gene3D" id="3.20.20.70">
    <property type="entry name" value="Aldolase class I"/>
    <property type="match status" value="2"/>
</dbReference>
<dbReference type="InterPro" id="IPR023867">
    <property type="entry name" value="Sulphatase_maturase_rSAM"/>
</dbReference>
<evidence type="ECO:0000313" key="8">
    <source>
        <dbReference type="Proteomes" id="UP000481872"/>
    </source>
</evidence>
<dbReference type="GO" id="GO:0016491">
    <property type="term" value="F:oxidoreductase activity"/>
    <property type="evidence" value="ECO:0007669"/>
    <property type="project" value="InterPro"/>
</dbReference>
<dbReference type="SFLD" id="SFLDS00029">
    <property type="entry name" value="Radical_SAM"/>
    <property type="match status" value="1"/>
</dbReference>
<dbReference type="NCBIfam" id="TIGR04085">
    <property type="entry name" value="rSAM_more_4Fe4S"/>
    <property type="match status" value="1"/>
</dbReference>
<feature type="domain" description="Radical SAM core" evidence="6">
    <location>
        <begin position="24"/>
        <end position="177"/>
    </location>
</feature>
<evidence type="ECO:0000313" key="7">
    <source>
        <dbReference type="EMBL" id="NEU05819.1"/>
    </source>
</evidence>
<comment type="cofactor">
    <cofactor evidence="1">
        <name>[4Fe-4S] cluster</name>
        <dbReference type="ChEBI" id="CHEBI:49883"/>
    </cofactor>
</comment>
<evidence type="ECO:0000256" key="3">
    <source>
        <dbReference type="ARBA" id="ARBA00022723"/>
    </source>
</evidence>
<evidence type="ECO:0000256" key="5">
    <source>
        <dbReference type="ARBA" id="ARBA00023014"/>
    </source>
</evidence>
<name>A0A6M0H5B2_9CLOT</name>
<dbReference type="InterPro" id="IPR026412">
    <property type="entry name" value="rSAM_Cxxx_rpt"/>
</dbReference>
<dbReference type="NCBIfam" id="TIGR04115">
    <property type="entry name" value="rSAM_Cxxx_rpt"/>
    <property type="match status" value="1"/>
</dbReference>
<dbReference type="RefSeq" id="WP_199870470.1">
    <property type="nucleotide sequence ID" value="NZ_JAAGPU010000026.1"/>
</dbReference>
<dbReference type="Proteomes" id="UP000481872">
    <property type="component" value="Unassembled WGS sequence"/>
</dbReference>
<evidence type="ECO:0000256" key="1">
    <source>
        <dbReference type="ARBA" id="ARBA00001966"/>
    </source>
</evidence>
<dbReference type="AlphaFoldDB" id="A0A6M0H5B2"/>
<dbReference type="PANTHER" id="PTHR43273">
    <property type="entry name" value="ANAEROBIC SULFATASE-MATURATING ENZYME HOMOLOG ASLB-RELATED"/>
    <property type="match status" value="1"/>
</dbReference>
<dbReference type="SFLD" id="SFLDG01384">
    <property type="entry name" value="thioether_bond_formation_requi"/>
    <property type="match status" value="1"/>
</dbReference>
<keyword evidence="2" id="KW-0949">S-adenosyl-L-methionine</keyword>
<evidence type="ECO:0000256" key="2">
    <source>
        <dbReference type="ARBA" id="ARBA00022691"/>
    </source>
</evidence>
<sequence>MESNVRMGDFSSYEAEEANSITFSLTQDCQLRCKYCYMVGKNNKNRMTFDVAKKSIDYILQKRDLYSCNAVQWEFIGGEPLLEIELMDRICDYIKQKTFLLGHPWAINYMFNISTNGLLYDDERVQAFIKKNKSHLSVGISLDGNKEKNDNQRVYKDNKGSYDDVVKNVPLWLEQFPGASTKATFSHGDIHLLKDSIISLWDLGIEEVSANVVFEDVWDEQDPVIFEEQLKELADYIIDNGLWDKYNVRFFDPSIGFPQNSDEHEGKFCGAGKMVAIDNEGTFYPCTRFMSFTLNNKPGLKIGNLIKGIDKNKLKAFDHLTIKTISPKKCLECEVASGCSSCSGHNYDESKYGSVFERATGICEMHKANVKACDYFWERYKQVTNCESERDRIRMLKKQEKEKFLQIIMSEDIKSTCNYEIKNKEKTFLMNDEQLKESIEFAENNDFKPVLIGDVLNKEQYKDYINITSTDSKNEDVIKVYKSEDEIVNNNSNIIINIRKKDIFKIHQLVEIASKGFEYVRVNLMFSDLEEWTSSDVEEYKSQLDKLMDLTLEKKGEDKVLEINTLNNVNPQNNKVYSCGAGKELFAIGPNKKLYLCPAFYFNYEYLDIGDIKTGINYDKLEILQRNINKIKNDDKKGVCKKCIYANKKQTNELYLSSEIQELITDIEIKKSKELIEQLIG</sequence>
<evidence type="ECO:0000256" key="4">
    <source>
        <dbReference type="ARBA" id="ARBA00023004"/>
    </source>
</evidence>
<evidence type="ECO:0000259" key="6">
    <source>
        <dbReference type="Pfam" id="PF04055"/>
    </source>
</evidence>
<keyword evidence="5" id="KW-0411">Iron-sulfur</keyword>
<organism evidence="7 8">
    <name type="scientific">Clostridium senegalense</name>
    <dbReference type="NCBI Taxonomy" id="1465809"/>
    <lineage>
        <taxon>Bacteria</taxon>
        <taxon>Bacillati</taxon>
        <taxon>Bacillota</taxon>
        <taxon>Clostridia</taxon>
        <taxon>Eubacteriales</taxon>
        <taxon>Clostridiaceae</taxon>
        <taxon>Clostridium</taxon>
    </lineage>
</organism>
<dbReference type="SFLD" id="SFLDG01067">
    <property type="entry name" value="SPASM/twitch_domain_containing"/>
    <property type="match status" value="1"/>
</dbReference>
<proteinExistence type="predicted"/>
<dbReference type="GO" id="GO:0046872">
    <property type="term" value="F:metal ion binding"/>
    <property type="evidence" value="ECO:0007669"/>
    <property type="project" value="UniProtKB-KW"/>
</dbReference>
<dbReference type="GO" id="GO:0051536">
    <property type="term" value="F:iron-sulfur cluster binding"/>
    <property type="evidence" value="ECO:0007669"/>
    <property type="project" value="UniProtKB-KW"/>
</dbReference>
<reference evidence="7 8" key="1">
    <citation type="submission" date="2020-02" db="EMBL/GenBank/DDBJ databases">
        <title>Genome assembly of a novel Clostridium senegalense strain.</title>
        <authorList>
            <person name="Gupta T.B."/>
            <person name="Jauregui R."/>
            <person name="Maclean P."/>
            <person name="Nawarathana A."/>
            <person name="Brightwell G."/>
        </authorList>
    </citation>
    <scope>NUCLEOTIDE SEQUENCE [LARGE SCALE GENOMIC DNA]</scope>
    <source>
        <strain evidence="7 8">AGRFS4</strain>
    </source>
</reference>
<keyword evidence="4" id="KW-0408">Iron</keyword>
<dbReference type="SUPFAM" id="SSF102114">
    <property type="entry name" value="Radical SAM enzymes"/>
    <property type="match status" value="1"/>
</dbReference>
<keyword evidence="3" id="KW-0479">Metal-binding</keyword>
<dbReference type="PANTHER" id="PTHR43273:SF8">
    <property type="entry name" value="RADICAL SAM DOMAIN PROTEIN"/>
    <property type="match status" value="1"/>
</dbReference>
<dbReference type="Pfam" id="PF04055">
    <property type="entry name" value="Radical_SAM"/>
    <property type="match status" value="1"/>
</dbReference>
<gene>
    <name evidence="7" type="ORF">G3M99_13365</name>
</gene>
<comment type="caution">
    <text evidence="7">The sequence shown here is derived from an EMBL/GenBank/DDBJ whole genome shotgun (WGS) entry which is preliminary data.</text>
</comment>